<protein>
    <submittedName>
        <fullName evidence="2">Uncharacterized protein</fullName>
    </submittedName>
</protein>
<keyword evidence="3" id="KW-1185">Reference proteome</keyword>
<evidence type="ECO:0000313" key="2">
    <source>
        <dbReference type="EMBL" id="MFC6886617.1"/>
    </source>
</evidence>
<comment type="caution">
    <text evidence="2">The sequence shown here is derived from an EMBL/GenBank/DDBJ whole genome shotgun (WGS) entry which is preliminary data.</text>
</comment>
<keyword evidence="1" id="KW-0812">Transmembrane</keyword>
<evidence type="ECO:0000313" key="3">
    <source>
        <dbReference type="Proteomes" id="UP001596380"/>
    </source>
</evidence>
<gene>
    <name evidence="2" type="ORF">ACFQKB_43130</name>
</gene>
<name>A0ABW2CYV0_9ACTN</name>
<sequence>MNSDSLLLVAIPVGSALFAGIVTYGLVGRGFRGGGRAAVALASAALVGVASVFVLYLAVAAFLACMVFYLVVRFFLRPPLALVLAGIVLLGGLSTAVMIMAVALSRM</sequence>
<accession>A0ABW2CYV0</accession>
<keyword evidence="1" id="KW-0472">Membrane</keyword>
<dbReference type="RefSeq" id="WP_160822266.1">
    <property type="nucleotide sequence ID" value="NZ_JBHSXE010000001.1"/>
</dbReference>
<dbReference type="EMBL" id="JBHSXS010000056">
    <property type="protein sequence ID" value="MFC6886617.1"/>
    <property type="molecule type" value="Genomic_DNA"/>
</dbReference>
<reference evidence="3" key="1">
    <citation type="journal article" date="2019" name="Int. J. Syst. Evol. Microbiol.">
        <title>The Global Catalogue of Microorganisms (GCM) 10K type strain sequencing project: providing services to taxonomists for standard genome sequencing and annotation.</title>
        <authorList>
            <consortium name="The Broad Institute Genomics Platform"/>
            <consortium name="The Broad Institute Genome Sequencing Center for Infectious Disease"/>
            <person name="Wu L."/>
            <person name="Ma J."/>
        </authorList>
    </citation>
    <scope>NUCLEOTIDE SEQUENCE [LARGE SCALE GENOMIC DNA]</scope>
    <source>
        <strain evidence="3">JCM 3369</strain>
    </source>
</reference>
<proteinExistence type="predicted"/>
<dbReference type="Proteomes" id="UP001596380">
    <property type="component" value="Unassembled WGS sequence"/>
</dbReference>
<feature type="transmembrane region" description="Helical" evidence="1">
    <location>
        <begin position="39"/>
        <end position="72"/>
    </location>
</feature>
<feature type="transmembrane region" description="Helical" evidence="1">
    <location>
        <begin position="6"/>
        <end position="27"/>
    </location>
</feature>
<keyword evidence="1" id="KW-1133">Transmembrane helix</keyword>
<organism evidence="2 3">
    <name type="scientific">Actinomadura yumaensis</name>
    <dbReference type="NCBI Taxonomy" id="111807"/>
    <lineage>
        <taxon>Bacteria</taxon>
        <taxon>Bacillati</taxon>
        <taxon>Actinomycetota</taxon>
        <taxon>Actinomycetes</taxon>
        <taxon>Streptosporangiales</taxon>
        <taxon>Thermomonosporaceae</taxon>
        <taxon>Actinomadura</taxon>
    </lineage>
</organism>
<evidence type="ECO:0000256" key="1">
    <source>
        <dbReference type="SAM" id="Phobius"/>
    </source>
</evidence>
<feature type="transmembrane region" description="Helical" evidence="1">
    <location>
        <begin position="78"/>
        <end position="104"/>
    </location>
</feature>